<evidence type="ECO:0000313" key="4">
    <source>
        <dbReference type="Proteomes" id="UP000286268"/>
    </source>
</evidence>
<dbReference type="Gene3D" id="1.10.260.40">
    <property type="entry name" value="lambda repressor-like DNA-binding domains"/>
    <property type="match status" value="1"/>
</dbReference>
<dbReference type="PANTHER" id="PTHR46797">
    <property type="entry name" value="HTH-TYPE TRANSCRIPTIONAL REGULATOR"/>
    <property type="match status" value="1"/>
</dbReference>
<proteinExistence type="predicted"/>
<dbReference type="EMBL" id="CP025746">
    <property type="protein sequence ID" value="QAA31094.1"/>
    <property type="molecule type" value="Genomic_DNA"/>
</dbReference>
<dbReference type="Proteomes" id="UP000286268">
    <property type="component" value="Chromosome"/>
</dbReference>
<gene>
    <name evidence="3" type="ORF">C1I91_05125</name>
</gene>
<dbReference type="OrthoDB" id="1649314at2"/>
<organism evidence="3 4">
    <name type="scientific">Clostridium manihotivorum</name>
    <dbReference type="NCBI Taxonomy" id="2320868"/>
    <lineage>
        <taxon>Bacteria</taxon>
        <taxon>Bacillati</taxon>
        <taxon>Bacillota</taxon>
        <taxon>Clostridia</taxon>
        <taxon>Eubacteriales</taxon>
        <taxon>Clostridiaceae</taxon>
        <taxon>Clostridium</taxon>
    </lineage>
</organism>
<sequence length="166" mass="18807">MCYRNIIYSISTYPNKGVIILFGKNIRTIREAKGLGINELSRLSGVNASYISALERDEKKNPSVNTLEKLADALRVNIDDIMKVSFTKSYETTTTGQEYLNEKISFSNNKTEEFESAEEAMQFILKQPAIMGYGGFDIKKLSDAELLQFANELLNQLQLLGLKYKK</sequence>
<keyword evidence="4" id="KW-1185">Reference proteome</keyword>
<evidence type="ECO:0000259" key="2">
    <source>
        <dbReference type="PROSITE" id="PS50943"/>
    </source>
</evidence>
<name>A0A3R5UDU2_9CLOT</name>
<dbReference type="PROSITE" id="PS50943">
    <property type="entry name" value="HTH_CROC1"/>
    <property type="match status" value="1"/>
</dbReference>
<dbReference type="AlphaFoldDB" id="A0A3R5UDU2"/>
<dbReference type="SUPFAM" id="SSF47413">
    <property type="entry name" value="lambda repressor-like DNA-binding domains"/>
    <property type="match status" value="1"/>
</dbReference>
<evidence type="ECO:0000313" key="3">
    <source>
        <dbReference type="EMBL" id="QAA31094.1"/>
    </source>
</evidence>
<keyword evidence="1" id="KW-0238">DNA-binding</keyword>
<reference evidence="3 4" key="1">
    <citation type="submission" date="2018-01" db="EMBL/GenBank/DDBJ databases">
        <title>Genome Sequencing and Assembly of Anaerobacter polyendosporus strain CT4.</title>
        <authorList>
            <person name="Tachaapaikoon C."/>
            <person name="Sutheeworapong S."/>
            <person name="Jenjaroenpun P."/>
            <person name="Wongsurawat T."/>
            <person name="Nookeaw I."/>
            <person name="Cheawchanlertfa P."/>
            <person name="Kosugi A."/>
            <person name="Cheevadhanarak S."/>
            <person name="Ratanakhanokchai K."/>
        </authorList>
    </citation>
    <scope>NUCLEOTIDE SEQUENCE [LARGE SCALE GENOMIC DNA]</scope>
    <source>
        <strain evidence="3 4">CT4</strain>
    </source>
</reference>
<protein>
    <submittedName>
        <fullName evidence="3">Transcriptional regulator</fullName>
    </submittedName>
</protein>
<accession>A0A3R5UDU2</accession>
<dbReference type="GO" id="GO:0003677">
    <property type="term" value="F:DNA binding"/>
    <property type="evidence" value="ECO:0007669"/>
    <property type="project" value="UniProtKB-KW"/>
</dbReference>
<evidence type="ECO:0000256" key="1">
    <source>
        <dbReference type="ARBA" id="ARBA00023125"/>
    </source>
</evidence>
<dbReference type="InterPro" id="IPR050807">
    <property type="entry name" value="TransReg_Diox_bact_type"/>
</dbReference>
<dbReference type="GO" id="GO:0003700">
    <property type="term" value="F:DNA-binding transcription factor activity"/>
    <property type="evidence" value="ECO:0007669"/>
    <property type="project" value="TreeGrafter"/>
</dbReference>
<dbReference type="GO" id="GO:0005829">
    <property type="term" value="C:cytosol"/>
    <property type="evidence" value="ECO:0007669"/>
    <property type="project" value="TreeGrafter"/>
</dbReference>
<dbReference type="CDD" id="cd00093">
    <property type="entry name" value="HTH_XRE"/>
    <property type="match status" value="1"/>
</dbReference>
<dbReference type="KEGG" id="cmah:C1I91_05125"/>
<dbReference type="PANTHER" id="PTHR46797:SF1">
    <property type="entry name" value="METHYLPHOSPHONATE SYNTHASE"/>
    <property type="match status" value="1"/>
</dbReference>
<feature type="domain" description="HTH cro/C1-type" evidence="2">
    <location>
        <begin position="26"/>
        <end position="81"/>
    </location>
</feature>
<dbReference type="SMART" id="SM00530">
    <property type="entry name" value="HTH_XRE"/>
    <property type="match status" value="1"/>
</dbReference>
<dbReference type="Pfam" id="PF01381">
    <property type="entry name" value="HTH_3"/>
    <property type="match status" value="1"/>
</dbReference>
<dbReference type="InterPro" id="IPR001387">
    <property type="entry name" value="Cro/C1-type_HTH"/>
</dbReference>
<dbReference type="InterPro" id="IPR010982">
    <property type="entry name" value="Lambda_DNA-bd_dom_sf"/>
</dbReference>